<sequence length="233" mass="26934">MKINISEVFYSTQGEGKYIGTAQVFIRLSQCPFSCPYCDTDIQDKEYFKINNKQYNNPVSAEELSEIVLKEFGVGDNFHSYSITGGEPLIHYDFVKKLAYLLKNKSKAKLFLETSGLITKYFQELDNIFDIMSIDIKTHSEKVLKKLPVLLDVLSSLEHSDYYLKLLLPKENAKEIIDYTAQELNKYNIKNIIIQPVDSIIAKDTIDYLYNMYYSKNIEARIIPQTHKILAIP</sequence>
<reference evidence="2" key="2">
    <citation type="submission" date="2022-05" db="EMBL/GenBank/DDBJ databases">
        <authorList>
            <person name="Proctor A.L."/>
            <person name="Phillips G.J."/>
            <person name="Wannemuehler M.J."/>
        </authorList>
    </citation>
    <scope>NUCLEOTIDE SEQUENCE</scope>
    <source>
        <strain evidence="2">ASF457</strain>
    </source>
</reference>
<comment type="pathway">
    <text evidence="1">Purine metabolism; 7-cyano-7-deazaguanine biosynthesis.</text>
</comment>
<dbReference type="KEGG" id="msch:N508_000201"/>
<dbReference type="Gene3D" id="3.20.20.70">
    <property type="entry name" value="Aldolase class I"/>
    <property type="match status" value="1"/>
</dbReference>
<keyword evidence="1" id="KW-0671">Queuosine biosynthesis</keyword>
<reference evidence="2" key="1">
    <citation type="journal article" date="2014" name="Genome Announc.">
        <title>Draft genome sequences of the altered schaedler flora, a defined bacterial community from gnotobiotic mice.</title>
        <authorList>
            <person name="Wannemuehler M.J."/>
            <person name="Overstreet A.M."/>
            <person name="Ward D.V."/>
            <person name="Phillips G.J."/>
        </authorList>
    </citation>
    <scope>NUCLEOTIDE SEQUENCE</scope>
    <source>
        <strain evidence="2">ASF457</strain>
    </source>
</reference>
<feature type="binding site" evidence="1">
    <location>
        <position position="40"/>
    </location>
    <ligand>
        <name>Mg(2+)</name>
        <dbReference type="ChEBI" id="CHEBI:18420"/>
    </ligand>
</feature>
<feature type="binding site" evidence="1">
    <location>
        <position position="38"/>
    </location>
    <ligand>
        <name>[4Fe-4S] cluster</name>
        <dbReference type="ChEBI" id="CHEBI:49883"/>
        <note>4Fe-4S-S-AdoMet</note>
    </ligand>
</feature>
<dbReference type="CDD" id="cd01335">
    <property type="entry name" value="Radical_SAM"/>
    <property type="match status" value="1"/>
</dbReference>
<dbReference type="GO" id="GO:0008616">
    <property type="term" value="P:tRNA queuosine(34) biosynthetic process"/>
    <property type="evidence" value="ECO:0007669"/>
    <property type="project" value="UniProtKB-UniRule"/>
</dbReference>
<dbReference type="EMBL" id="CP097562">
    <property type="protein sequence ID" value="USF23146.1"/>
    <property type="molecule type" value="Genomic_DNA"/>
</dbReference>
<feature type="binding site" evidence="1">
    <location>
        <position position="233"/>
    </location>
    <ligand>
        <name>substrate</name>
    </ligand>
</feature>
<dbReference type="EC" id="4.3.99.3" evidence="1"/>
<comment type="cofactor">
    <cofactor evidence="1">
        <name>[4Fe-4S] cluster</name>
        <dbReference type="ChEBI" id="CHEBI:49883"/>
    </cofactor>
    <text evidence="1">Binds 1 [4Fe-4S] cluster. The cluster is coordinated with 3 cysteines and an exchangeable S-adenosyl-L-methionine.</text>
</comment>
<comment type="function">
    <text evidence="1">Catalyzes the complex heterocyclic radical-mediated conversion of 6-carboxy-5,6,7,8-tetrahydropterin (CPH4) to 7-carboxy-7-deazaguanine (CDG), a step common to the biosynthetic pathways of all 7-deazapurine-containing compounds.</text>
</comment>
<feature type="binding site" evidence="1">
    <location>
        <position position="84"/>
    </location>
    <ligand>
        <name>substrate</name>
    </ligand>
</feature>
<comment type="similarity">
    <text evidence="1">Belongs to the radical SAM superfamily. 7-carboxy-7-deazaguanine synthase family.</text>
</comment>
<dbReference type="eggNOG" id="COG0602">
    <property type="taxonomic scope" value="Bacteria"/>
</dbReference>
<dbReference type="AlphaFoldDB" id="V2QE12"/>
<feature type="binding site" evidence="1">
    <location>
        <begin position="37"/>
        <end position="39"/>
    </location>
    <ligand>
        <name>S-adenosyl-L-methionine</name>
        <dbReference type="ChEBI" id="CHEBI:59789"/>
    </ligand>
</feature>
<proteinExistence type="inferred from homology"/>
<evidence type="ECO:0000313" key="2">
    <source>
        <dbReference type="EMBL" id="USF23146.1"/>
    </source>
</evidence>
<dbReference type="PANTHER" id="PTHR42836:SF1">
    <property type="entry name" value="7-CARBOXY-7-DEAZAGUANINE SYNTHASE"/>
    <property type="match status" value="1"/>
</dbReference>
<dbReference type="Proteomes" id="UP000017429">
    <property type="component" value="Chromosome"/>
</dbReference>
<dbReference type="GO" id="GO:0000287">
    <property type="term" value="F:magnesium ion binding"/>
    <property type="evidence" value="ECO:0007669"/>
    <property type="project" value="UniProtKB-UniRule"/>
</dbReference>
<organism evidence="2 3">
    <name type="scientific">Mucispirillum schaedleri ASF457</name>
    <dbReference type="NCBI Taxonomy" id="1379858"/>
    <lineage>
        <taxon>Bacteria</taxon>
        <taxon>Pseudomonadati</taxon>
        <taxon>Deferribacterota</taxon>
        <taxon>Deferribacteres</taxon>
        <taxon>Deferribacterales</taxon>
        <taxon>Mucispirillaceae</taxon>
        <taxon>Mucispirillum</taxon>
    </lineage>
</organism>
<feature type="binding site" evidence="1">
    <location>
        <position position="86"/>
    </location>
    <ligand>
        <name>S-adenosyl-L-methionine</name>
        <dbReference type="ChEBI" id="CHEBI:59789"/>
    </ligand>
</feature>
<dbReference type="GO" id="GO:1904047">
    <property type="term" value="F:S-adenosyl-L-methionine binding"/>
    <property type="evidence" value="ECO:0007669"/>
    <property type="project" value="UniProtKB-UniRule"/>
</dbReference>
<dbReference type="PROSITE" id="PS51918">
    <property type="entry name" value="RADICAL_SAM"/>
    <property type="match status" value="1"/>
</dbReference>
<comment type="subunit">
    <text evidence="1">Homodimer.</text>
</comment>
<gene>
    <name evidence="1 2" type="primary">queE</name>
    <name evidence="2" type="ORF">N508_000201</name>
</gene>
<dbReference type="Pfam" id="PF04055">
    <property type="entry name" value="Radical_SAM"/>
    <property type="match status" value="1"/>
</dbReference>
<comment type="cofactor">
    <cofactor evidence="1">
        <name>S-adenosyl-L-methionine</name>
        <dbReference type="ChEBI" id="CHEBI:59789"/>
    </cofactor>
    <text evidence="1">Binds 1 S-adenosyl-L-methionine per subunit.</text>
</comment>
<evidence type="ECO:0000313" key="3">
    <source>
        <dbReference type="Proteomes" id="UP000017429"/>
    </source>
</evidence>
<accession>V2QE12</accession>
<dbReference type="HAMAP" id="MF_00917">
    <property type="entry name" value="QueE"/>
    <property type="match status" value="1"/>
</dbReference>
<dbReference type="GO" id="GO:0051539">
    <property type="term" value="F:4 iron, 4 sulfur cluster binding"/>
    <property type="evidence" value="ECO:0007669"/>
    <property type="project" value="UniProtKB-UniRule"/>
</dbReference>
<keyword evidence="1" id="KW-0479">Metal-binding</keyword>
<dbReference type="PANTHER" id="PTHR42836">
    <property type="entry name" value="7-CARBOXY-7-DEAZAGUANINE SYNTHASE"/>
    <property type="match status" value="1"/>
</dbReference>
<keyword evidence="1 2" id="KW-0456">Lyase</keyword>
<feature type="binding site" evidence="1">
    <location>
        <position position="35"/>
    </location>
    <ligand>
        <name>[4Fe-4S] cluster</name>
        <dbReference type="ChEBI" id="CHEBI:49883"/>
        <note>4Fe-4S-S-AdoMet</note>
    </ligand>
</feature>
<dbReference type="SFLD" id="SFLDS00029">
    <property type="entry name" value="Radical_SAM"/>
    <property type="match status" value="1"/>
</dbReference>
<dbReference type="RefSeq" id="WP_023276216.1">
    <property type="nucleotide sequence ID" value="NZ_CP097562.1"/>
</dbReference>
<keyword evidence="3" id="KW-1185">Reference proteome</keyword>
<keyword evidence="1" id="KW-0408">Iron</keyword>
<feature type="binding site" evidence="1">
    <location>
        <begin position="12"/>
        <end position="14"/>
    </location>
    <ligand>
        <name>substrate</name>
    </ligand>
</feature>
<dbReference type="InterPro" id="IPR007197">
    <property type="entry name" value="rSAM"/>
</dbReference>
<feature type="binding site" evidence="1">
    <location>
        <position position="31"/>
    </location>
    <ligand>
        <name>[4Fe-4S] cluster</name>
        <dbReference type="ChEBI" id="CHEBI:49883"/>
        <note>4Fe-4S-S-AdoMet</note>
    </ligand>
</feature>
<dbReference type="PIRSF" id="PIRSF000370">
    <property type="entry name" value="QueE"/>
    <property type="match status" value="1"/>
</dbReference>
<dbReference type="SUPFAM" id="SSF102114">
    <property type="entry name" value="Radical SAM enzymes"/>
    <property type="match status" value="1"/>
</dbReference>
<feature type="binding site" evidence="1">
    <location>
        <position position="27"/>
    </location>
    <ligand>
        <name>substrate</name>
    </ligand>
</feature>
<name>V2QE12_9BACT</name>
<dbReference type="InterPro" id="IPR058240">
    <property type="entry name" value="rSAM_sf"/>
</dbReference>
<comment type="caution">
    <text evidence="1">Lacks conserved residue(s) required for the propagation of feature annotation.</text>
</comment>
<comment type="cofactor">
    <cofactor evidence="1">
        <name>Mg(2+)</name>
        <dbReference type="ChEBI" id="CHEBI:18420"/>
    </cofactor>
</comment>
<keyword evidence="1" id="KW-0411">Iron-sulfur</keyword>
<comment type="catalytic activity">
    <reaction evidence="1">
        <text>6-carboxy-5,6,7,8-tetrahydropterin + H(+) = 7-carboxy-7-carbaguanine + NH4(+)</text>
        <dbReference type="Rhea" id="RHEA:27974"/>
        <dbReference type="ChEBI" id="CHEBI:15378"/>
        <dbReference type="ChEBI" id="CHEBI:28938"/>
        <dbReference type="ChEBI" id="CHEBI:61032"/>
        <dbReference type="ChEBI" id="CHEBI:61036"/>
        <dbReference type="EC" id="4.3.99.3"/>
    </reaction>
</comment>
<dbReference type="InterPro" id="IPR013785">
    <property type="entry name" value="Aldolase_TIM"/>
</dbReference>
<protein>
    <recommendedName>
        <fullName evidence="1">7-carboxy-7-deazaguanine synthase</fullName>
        <shortName evidence="1">CDG synthase</shortName>
        <ecNumber evidence="1">4.3.99.3</ecNumber>
    </recommendedName>
    <alternativeName>
        <fullName evidence="1">Queuosine biosynthesis protein QueE</fullName>
    </alternativeName>
</protein>
<feature type="binding site" evidence="1">
    <location>
        <begin position="195"/>
        <end position="198"/>
    </location>
    <ligand>
        <name>S-adenosyl-L-methionine</name>
        <dbReference type="ChEBI" id="CHEBI:59789"/>
    </ligand>
</feature>
<reference evidence="2" key="3">
    <citation type="submission" date="2022-06" db="EMBL/GenBank/DDBJ databases">
        <title>Resources to Facilitate Use of the Altered Schaedler Flora (ASF) Mouse Model to Study Microbiome Function.</title>
        <authorList>
            <person name="Proctor A."/>
            <person name="Parvinroo S."/>
            <person name="Richie T."/>
            <person name="Jia X."/>
            <person name="Lee S.T.M."/>
            <person name="Karp P.D."/>
            <person name="Paley S."/>
            <person name="Kostic A.D."/>
            <person name="Pierre J.F."/>
            <person name="Wannemuehler M.J."/>
            <person name="Phillips G.J."/>
        </authorList>
    </citation>
    <scope>NUCLEOTIDE SEQUENCE</scope>
    <source>
        <strain evidence="2">ASF457</strain>
    </source>
</reference>
<keyword evidence="1" id="KW-0004">4Fe-4S</keyword>
<keyword evidence="1" id="KW-0460">Magnesium</keyword>
<evidence type="ECO:0000256" key="1">
    <source>
        <dbReference type="HAMAP-Rule" id="MF_00917"/>
    </source>
</evidence>
<dbReference type="GO" id="GO:0016840">
    <property type="term" value="F:carbon-nitrogen lyase activity"/>
    <property type="evidence" value="ECO:0007669"/>
    <property type="project" value="UniProtKB-UniRule"/>
</dbReference>
<dbReference type="InterPro" id="IPR024924">
    <property type="entry name" value="7-CO-7-deazaguanine_synth-like"/>
</dbReference>
<keyword evidence="1" id="KW-0949">S-adenosyl-L-methionine</keyword>